<evidence type="ECO:0000313" key="1">
    <source>
        <dbReference type="EMBL" id="KAF8789775.1"/>
    </source>
</evidence>
<evidence type="ECO:0000313" key="2">
    <source>
        <dbReference type="Proteomes" id="UP000807504"/>
    </source>
</evidence>
<comment type="caution">
    <text evidence="1">The sequence shown here is derived from an EMBL/GenBank/DDBJ whole genome shotgun (WGS) entry which is preliminary data.</text>
</comment>
<dbReference type="Proteomes" id="UP000807504">
    <property type="component" value="Unassembled WGS sequence"/>
</dbReference>
<dbReference type="AlphaFoldDB" id="A0A8T0FHB2"/>
<reference evidence="1" key="1">
    <citation type="journal article" date="2020" name="bioRxiv">
        <title>Chromosome-level reference genome of the European wasp spider Argiope bruennichi: a resource for studies on range expansion and evolutionary adaptation.</title>
        <authorList>
            <person name="Sheffer M.M."/>
            <person name="Hoppe A."/>
            <person name="Krehenwinkel H."/>
            <person name="Uhl G."/>
            <person name="Kuss A.W."/>
            <person name="Jensen L."/>
            <person name="Jensen C."/>
            <person name="Gillespie R.G."/>
            <person name="Hoff K.J."/>
            <person name="Prost S."/>
        </authorList>
    </citation>
    <scope>NUCLEOTIDE SEQUENCE</scope>
</reference>
<keyword evidence="2" id="KW-1185">Reference proteome</keyword>
<proteinExistence type="predicted"/>
<gene>
    <name evidence="1" type="ORF">HNY73_007688</name>
</gene>
<name>A0A8T0FHB2_ARGBR</name>
<organism evidence="1 2">
    <name type="scientific">Argiope bruennichi</name>
    <name type="common">Wasp spider</name>
    <name type="synonym">Aranea bruennichi</name>
    <dbReference type="NCBI Taxonomy" id="94029"/>
    <lineage>
        <taxon>Eukaryota</taxon>
        <taxon>Metazoa</taxon>
        <taxon>Ecdysozoa</taxon>
        <taxon>Arthropoda</taxon>
        <taxon>Chelicerata</taxon>
        <taxon>Arachnida</taxon>
        <taxon>Araneae</taxon>
        <taxon>Araneomorphae</taxon>
        <taxon>Entelegynae</taxon>
        <taxon>Araneoidea</taxon>
        <taxon>Araneidae</taxon>
        <taxon>Argiope</taxon>
    </lineage>
</organism>
<dbReference type="EMBL" id="JABXBU010000012">
    <property type="protein sequence ID" value="KAF8789775.1"/>
    <property type="molecule type" value="Genomic_DNA"/>
</dbReference>
<accession>A0A8T0FHB2</accession>
<sequence>MEEMEYFEEHYINMENPINLEKKTKKRCIDMGNHVMVITEIPDLPESVMTKEFDLSSLHFKSLQELAMRKLAVQLCCHRKMLAYAGQTDSAARRQKEHETTMYDLLKDLLSEAKVPQTMKHELFSLMKSVSREIIKWLDLHENYLGPCNLNEMENLEHLCWTALGSIDYPDTAATLIRLEKLHLTQRYKLACLYCLEEDIRELWRKMPEKSKKSYYDADPANLKQPYLVIIWTFILKGKEKKCLRYFAEKGKFHPSINHFGFESAATGGYRTAAQYFYEKLTFEEREKVLMKTAMAVASRRSNDYYFYMEERQQLGDVLFYLMSVMQPYEQKILLSHRPCEILKCVLDWPRQDAFIEFAKSAYPSLSLRAYIRVLFNLSRRSSWGYNHSKLFQEFFLLDPLDFSLSLIVYNDILRDFIRSDDIETVKFLFRHLDEQKKDEAVLGSTGSFINYELIKEGKWDLLNLFIEEVKLSESGRRRNVKFFSESRGLHQEKENIESLLKVNNFIDIFDQENIQDNTDLDIPKEEIKEPNSARKRLMPLKAVYDKCINFLFR</sequence>
<protein>
    <submittedName>
        <fullName evidence="1">Uncharacterized protein</fullName>
    </submittedName>
</protein>
<reference evidence="1" key="2">
    <citation type="submission" date="2020-06" db="EMBL/GenBank/DDBJ databases">
        <authorList>
            <person name="Sheffer M."/>
        </authorList>
    </citation>
    <scope>NUCLEOTIDE SEQUENCE</scope>
</reference>